<reference evidence="2 3" key="1">
    <citation type="submission" date="2019-05" db="EMBL/GenBank/DDBJ databases">
        <title>Another draft genome of Portunus trituberculatus and its Hox gene families provides insights of decapod evolution.</title>
        <authorList>
            <person name="Jeong J.-H."/>
            <person name="Song I."/>
            <person name="Kim S."/>
            <person name="Choi T."/>
            <person name="Kim D."/>
            <person name="Ryu S."/>
            <person name="Kim W."/>
        </authorList>
    </citation>
    <scope>NUCLEOTIDE SEQUENCE [LARGE SCALE GENOMIC DNA]</scope>
    <source>
        <tissue evidence="2">Muscle</tissue>
    </source>
</reference>
<evidence type="ECO:0000313" key="2">
    <source>
        <dbReference type="EMBL" id="MPC51611.1"/>
    </source>
</evidence>
<accession>A0A5B7FVU9</accession>
<organism evidence="2 3">
    <name type="scientific">Portunus trituberculatus</name>
    <name type="common">Swimming crab</name>
    <name type="synonym">Neptunus trituberculatus</name>
    <dbReference type="NCBI Taxonomy" id="210409"/>
    <lineage>
        <taxon>Eukaryota</taxon>
        <taxon>Metazoa</taxon>
        <taxon>Ecdysozoa</taxon>
        <taxon>Arthropoda</taxon>
        <taxon>Crustacea</taxon>
        <taxon>Multicrustacea</taxon>
        <taxon>Malacostraca</taxon>
        <taxon>Eumalacostraca</taxon>
        <taxon>Eucarida</taxon>
        <taxon>Decapoda</taxon>
        <taxon>Pleocyemata</taxon>
        <taxon>Brachyura</taxon>
        <taxon>Eubrachyura</taxon>
        <taxon>Portunoidea</taxon>
        <taxon>Portunidae</taxon>
        <taxon>Portuninae</taxon>
        <taxon>Portunus</taxon>
    </lineage>
</organism>
<dbReference type="AlphaFoldDB" id="A0A5B7FVU9"/>
<proteinExistence type="predicted"/>
<name>A0A5B7FVU9_PORTR</name>
<dbReference type="Proteomes" id="UP000324222">
    <property type="component" value="Unassembled WGS sequence"/>
</dbReference>
<dbReference type="EMBL" id="VSRR010010292">
    <property type="protein sequence ID" value="MPC51611.1"/>
    <property type="molecule type" value="Genomic_DNA"/>
</dbReference>
<comment type="caution">
    <text evidence="2">The sequence shown here is derived from an EMBL/GenBank/DDBJ whole genome shotgun (WGS) entry which is preliminary data.</text>
</comment>
<evidence type="ECO:0000256" key="1">
    <source>
        <dbReference type="SAM" id="MobiDB-lite"/>
    </source>
</evidence>
<keyword evidence="3" id="KW-1185">Reference proteome</keyword>
<evidence type="ECO:0000313" key="3">
    <source>
        <dbReference type="Proteomes" id="UP000324222"/>
    </source>
</evidence>
<feature type="region of interest" description="Disordered" evidence="1">
    <location>
        <begin position="1"/>
        <end position="24"/>
    </location>
</feature>
<protein>
    <submittedName>
        <fullName evidence="2">Uncharacterized protein</fullName>
    </submittedName>
</protein>
<gene>
    <name evidence="2" type="ORF">E2C01_045460</name>
</gene>
<sequence>MEKKDRQDLVSLTDDGGRRTGENSKIMKNQCSRNNKSLAFHRGRLFVAREEGSVTNDDGWQLQTSLLQQLDRCLKDGTVKRKEEE</sequence>